<sequence>MYDEWEVTTLPQGNAEACLRVSSSYNRAELKEPITRLHYQTQIPLLLYIF</sequence>
<proteinExistence type="predicted"/>
<evidence type="ECO:0000313" key="1">
    <source>
        <dbReference type="EMBL" id="CDM35984.1"/>
    </source>
</evidence>
<name>W6QPF0_PENRF</name>
<protein>
    <submittedName>
        <fullName evidence="1">Genomic scaffold, ProqFM164S04</fullName>
    </submittedName>
</protein>
<evidence type="ECO:0000313" key="2">
    <source>
        <dbReference type="Proteomes" id="UP000030686"/>
    </source>
</evidence>
<accession>W6QPF0</accession>
<reference evidence="1" key="1">
    <citation type="journal article" date="2014" name="Nat. Commun.">
        <title>Multiple recent horizontal transfers of a large genomic region in cheese making fungi.</title>
        <authorList>
            <person name="Cheeseman K."/>
            <person name="Ropars J."/>
            <person name="Renault P."/>
            <person name="Dupont J."/>
            <person name="Gouzy J."/>
            <person name="Branca A."/>
            <person name="Abraham A.L."/>
            <person name="Ceppi M."/>
            <person name="Conseiller E."/>
            <person name="Debuchy R."/>
            <person name="Malagnac F."/>
            <person name="Goarin A."/>
            <person name="Silar P."/>
            <person name="Lacoste S."/>
            <person name="Sallet E."/>
            <person name="Bensimon A."/>
            <person name="Giraud T."/>
            <person name="Brygoo Y."/>
        </authorList>
    </citation>
    <scope>NUCLEOTIDE SEQUENCE [LARGE SCALE GENOMIC DNA]</scope>
    <source>
        <strain evidence="1">FM164</strain>
    </source>
</reference>
<dbReference type="AlphaFoldDB" id="W6QPF0"/>
<gene>
    <name evidence="1" type="ORF">PROQFM164_S04g000865</name>
</gene>
<keyword evidence="2" id="KW-1185">Reference proteome</keyword>
<dbReference type="EMBL" id="HG792018">
    <property type="protein sequence ID" value="CDM35984.1"/>
    <property type="molecule type" value="Genomic_DNA"/>
</dbReference>
<organism evidence="1 2">
    <name type="scientific">Penicillium roqueforti (strain FM164)</name>
    <dbReference type="NCBI Taxonomy" id="1365484"/>
    <lineage>
        <taxon>Eukaryota</taxon>
        <taxon>Fungi</taxon>
        <taxon>Dikarya</taxon>
        <taxon>Ascomycota</taxon>
        <taxon>Pezizomycotina</taxon>
        <taxon>Eurotiomycetes</taxon>
        <taxon>Eurotiomycetidae</taxon>
        <taxon>Eurotiales</taxon>
        <taxon>Aspergillaceae</taxon>
        <taxon>Penicillium</taxon>
    </lineage>
</organism>
<dbReference type="Proteomes" id="UP000030686">
    <property type="component" value="Unassembled WGS sequence"/>
</dbReference>